<keyword evidence="1" id="KW-0548">Nucleotidyltransferase</keyword>
<dbReference type="EC" id="2.7.7.6" evidence="1"/>
<dbReference type="STRING" id="1184251.TCELL_0283"/>
<comment type="similarity">
    <text evidence="1">Belongs to the archaeal Rpo8 RNA polymerase subunit family.</text>
</comment>
<evidence type="ECO:0000313" key="3">
    <source>
        <dbReference type="Proteomes" id="UP000005270"/>
    </source>
</evidence>
<dbReference type="GO" id="GO:0000428">
    <property type="term" value="C:DNA-directed RNA polymerase complex"/>
    <property type="evidence" value="ECO:0007669"/>
    <property type="project" value="UniProtKB-KW"/>
</dbReference>
<dbReference type="HAMAP" id="MF_00866">
    <property type="entry name" value="RNApol_arch_Rpo8"/>
    <property type="match status" value="1"/>
</dbReference>
<dbReference type="AlphaFoldDB" id="I3TD70"/>
<dbReference type="KEGG" id="thg:TCELL_0283"/>
<dbReference type="EMBL" id="CP003531">
    <property type="protein sequence ID" value="AFK50708.1"/>
    <property type="molecule type" value="Genomic_DNA"/>
</dbReference>
<keyword evidence="3" id="KW-1185">Reference proteome</keyword>
<dbReference type="OrthoDB" id="17623at2157"/>
<dbReference type="eggNOG" id="arCOG04271">
    <property type="taxonomic scope" value="Archaea"/>
</dbReference>
<evidence type="ECO:0000256" key="1">
    <source>
        <dbReference type="HAMAP-Rule" id="MF_00866"/>
    </source>
</evidence>
<gene>
    <name evidence="1" type="primary">rpo8</name>
    <name evidence="1" type="synonym">rpoG</name>
    <name evidence="2" type="ordered locus">TCELL_0283</name>
</gene>
<comment type="catalytic activity">
    <reaction evidence="1">
        <text>RNA(n) + a ribonucleoside 5'-triphosphate = RNA(n+1) + diphosphate</text>
        <dbReference type="Rhea" id="RHEA:21248"/>
        <dbReference type="Rhea" id="RHEA-COMP:14527"/>
        <dbReference type="Rhea" id="RHEA-COMP:17342"/>
        <dbReference type="ChEBI" id="CHEBI:33019"/>
        <dbReference type="ChEBI" id="CHEBI:61557"/>
        <dbReference type="ChEBI" id="CHEBI:140395"/>
        <dbReference type="EC" id="2.7.7.6"/>
    </reaction>
</comment>
<dbReference type="Gene3D" id="2.40.50.140">
    <property type="entry name" value="Nucleic acid-binding proteins"/>
    <property type="match status" value="1"/>
</dbReference>
<reference evidence="2 3" key="1">
    <citation type="journal article" date="2012" name="J. Bacteriol.">
        <title>Complete genome sequence of the hyperthermophilic cellulolytic Crenarchaeon 'Thermogladius cellulolyticus' 1633.</title>
        <authorList>
            <person name="Mardanov A.V."/>
            <person name="Kochetkova T.V."/>
            <person name="Beletsky A.V."/>
            <person name="Bonch-Osmolovskaya E.A."/>
            <person name="Ravin N.V."/>
            <person name="Skryabin K.G."/>
        </authorList>
    </citation>
    <scope>NUCLEOTIDE SEQUENCE [LARGE SCALE GENOMIC DNA]</scope>
    <source>
        <strain evidence="3">DSM 22663 / VKM B-2946 / 1633</strain>
    </source>
</reference>
<keyword evidence="1" id="KW-0963">Cytoplasm</keyword>
<protein>
    <recommendedName>
        <fullName evidence="1">DNA-directed RNA polymerase subunit Rpo8</fullName>
        <ecNumber evidence="1">2.7.7.6</ecNumber>
    </recommendedName>
    <alternativeName>
        <fullName evidence="1">DNA-directed RNA polymerase, subunit G</fullName>
    </alternativeName>
</protein>
<keyword evidence="1" id="KW-0240">DNA-directed RNA polymerase</keyword>
<name>I3TD70_THEC1</name>
<keyword evidence="1" id="KW-0808">Transferase</keyword>
<dbReference type="InterPro" id="IPR012340">
    <property type="entry name" value="NA-bd_OB-fold"/>
</dbReference>
<keyword evidence="1" id="KW-0804">Transcription</keyword>
<dbReference type="GO" id="GO:0003899">
    <property type="term" value="F:DNA-directed RNA polymerase activity"/>
    <property type="evidence" value="ECO:0007669"/>
    <property type="project" value="UniProtKB-UniRule"/>
</dbReference>
<evidence type="ECO:0000313" key="2">
    <source>
        <dbReference type="EMBL" id="AFK50708.1"/>
    </source>
</evidence>
<dbReference type="Proteomes" id="UP000005270">
    <property type="component" value="Chromosome"/>
</dbReference>
<dbReference type="GO" id="GO:0006351">
    <property type="term" value="P:DNA-templated transcription"/>
    <property type="evidence" value="ECO:0007669"/>
    <property type="project" value="UniProtKB-UniRule"/>
</dbReference>
<dbReference type="GeneID" id="13012567"/>
<comment type="subunit">
    <text evidence="1">Part of the RNA polymerase complex.</text>
</comment>
<comment type="function">
    <text evidence="1">DNA-dependent RNA polymerase (RNAP) catalyzes the transcription of DNA into RNA using the four ribonucleoside triphosphates as substrates.</text>
</comment>
<sequence length="116" mass="13085">MLQRYTCSVEDIERLRYPGVYRVKFRCGDVSIELEFHEKVMPPLKKGGNATIVLTDSREECLQHYFCGKGSVVSYRSIGETYRAVVSIGGFLLVLKSSQQLDLKPLDEVYTGVSVS</sequence>
<dbReference type="InParanoid" id="I3TD70"/>
<organism evidence="2 3">
    <name type="scientific">Thermogladius calderae (strain DSM 22663 / VKM B-2946 / 1633)</name>
    <dbReference type="NCBI Taxonomy" id="1184251"/>
    <lineage>
        <taxon>Archaea</taxon>
        <taxon>Thermoproteota</taxon>
        <taxon>Thermoprotei</taxon>
        <taxon>Desulfurococcales</taxon>
        <taxon>Desulfurococcaceae</taxon>
        <taxon>Thermogladius</taxon>
    </lineage>
</organism>
<dbReference type="RefSeq" id="WP_014736958.1">
    <property type="nucleotide sequence ID" value="NC_017954.1"/>
</dbReference>
<dbReference type="GO" id="GO:0005737">
    <property type="term" value="C:cytoplasm"/>
    <property type="evidence" value="ECO:0007669"/>
    <property type="project" value="UniProtKB-SubCell"/>
</dbReference>
<comment type="subcellular location">
    <subcellularLocation>
        <location evidence="1">Cytoplasm</location>
    </subcellularLocation>
</comment>
<proteinExistence type="inferred from homology"/>
<accession>I3TD70</accession>
<dbReference type="Pfam" id="PF16992">
    <property type="entry name" value="RNA_pol_RpbG"/>
    <property type="match status" value="1"/>
</dbReference>
<dbReference type="InterPro" id="IPR031555">
    <property type="entry name" value="RNA_pol_Rpo8"/>
</dbReference>
<dbReference type="HOGENOM" id="CLU_168731_0_0_2"/>